<dbReference type="EMBL" id="JACEIK010003377">
    <property type="protein sequence ID" value="MCD9641479.1"/>
    <property type="molecule type" value="Genomic_DNA"/>
</dbReference>
<sequence length="150" mass="17162">MHQLVETTCEVVCHPLVEARSWLCSFILAGVIRQRWSLPSLMSNDRSRGLCLESSGGINGGLCVHWREETDEARVALGGAVRTKRGRIGKRVAALVVHGWSEQQKERLKAMREGEKRERQGDWLPDRNERRSSREVRCISLSENERNIRV</sequence>
<dbReference type="Proteomes" id="UP000823775">
    <property type="component" value="Unassembled WGS sequence"/>
</dbReference>
<reference evidence="2 3" key="1">
    <citation type="journal article" date="2021" name="BMC Genomics">
        <title>Datura genome reveals duplications of psychoactive alkaloid biosynthetic genes and high mutation rate following tissue culture.</title>
        <authorList>
            <person name="Rajewski A."/>
            <person name="Carter-House D."/>
            <person name="Stajich J."/>
            <person name="Litt A."/>
        </authorList>
    </citation>
    <scope>NUCLEOTIDE SEQUENCE [LARGE SCALE GENOMIC DNA]</scope>
    <source>
        <strain evidence="2">AR-01</strain>
    </source>
</reference>
<comment type="caution">
    <text evidence="2">The sequence shown here is derived from an EMBL/GenBank/DDBJ whole genome shotgun (WGS) entry which is preliminary data.</text>
</comment>
<organism evidence="2 3">
    <name type="scientific">Datura stramonium</name>
    <name type="common">Jimsonweed</name>
    <name type="synonym">Common thornapple</name>
    <dbReference type="NCBI Taxonomy" id="4076"/>
    <lineage>
        <taxon>Eukaryota</taxon>
        <taxon>Viridiplantae</taxon>
        <taxon>Streptophyta</taxon>
        <taxon>Embryophyta</taxon>
        <taxon>Tracheophyta</taxon>
        <taxon>Spermatophyta</taxon>
        <taxon>Magnoliopsida</taxon>
        <taxon>eudicotyledons</taxon>
        <taxon>Gunneridae</taxon>
        <taxon>Pentapetalae</taxon>
        <taxon>asterids</taxon>
        <taxon>lamiids</taxon>
        <taxon>Solanales</taxon>
        <taxon>Solanaceae</taxon>
        <taxon>Solanoideae</taxon>
        <taxon>Datureae</taxon>
        <taxon>Datura</taxon>
    </lineage>
</organism>
<evidence type="ECO:0000313" key="3">
    <source>
        <dbReference type="Proteomes" id="UP000823775"/>
    </source>
</evidence>
<accession>A0ABS8V442</accession>
<protein>
    <submittedName>
        <fullName evidence="2">Uncharacterized protein</fullName>
    </submittedName>
</protein>
<feature type="region of interest" description="Disordered" evidence="1">
    <location>
        <begin position="107"/>
        <end position="126"/>
    </location>
</feature>
<evidence type="ECO:0000313" key="2">
    <source>
        <dbReference type="EMBL" id="MCD9641479.1"/>
    </source>
</evidence>
<keyword evidence="3" id="KW-1185">Reference proteome</keyword>
<evidence type="ECO:0000256" key="1">
    <source>
        <dbReference type="SAM" id="MobiDB-lite"/>
    </source>
</evidence>
<proteinExistence type="predicted"/>
<gene>
    <name evidence="2" type="ORF">HAX54_027676</name>
</gene>
<name>A0ABS8V442_DATST</name>